<feature type="compositionally biased region" description="Basic residues" evidence="1">
    <location>
        <begin position="338"/>
        <end position="351"/>
    </location>
</feature>
<evidence type="ECO:0000313" key="3">
    <source>
        <dbReference type="Proteomes" id="UP000054097"/>
    </source>
</evidence>
<feature type="region of interest" description="Disordered" evidence="1">
    <location>
        <begin position="329"/>
        <end position="351"/>
    </location>
</feature>
<proteinExistence type="predicted"/>
<gene>
    <name evidence="2" type="ORF">M408DRAFT_317075</name>
</gene>
<evidence type="ECO:0000256" key="1">
    <source>
        <dbReference type="SAM" id="MobiDB-lite"/>
    </source>
</evidence>
<accession>A0A0C3AJJ6</accession>
<reference evidence="3" key="2">
    <citation type="submission" date="2015-01" db="EMBL/GenBank/DDBJ databases">
        <title>Evolutionary Origins and Diversification of the Mycorrhizal Mutualists.</title>
        <authorList>
            <consortium name="DOE Joint Genome Institute"/>
            <consortium name="Mycorrhizal Genomics Consortium"/>
            <person name="Kohler A."/>
            <person name="Kuo A."/>
            <person name="Nagy L.G."/>
            <person name="Floudas D."/>
            <person name="Copeland A."/>
            <person name="Barry K.W."/>
            <person name="Cichocki N."/>
            <person name="Veneault-Fourrey C."/>
            <person name="LaButti K."/>
            <person name="Lindquist E.A."/>
            <person name="Lipzen A."/>
            <person name="Lundell T."/>
            <person name="Morin E."/>
            <person name="Murat C."/>
            <person name="Riley R."/>
            <person name="Ohm R."/>
            <person name="Sun H."/>
            <person name="Tunlid A."/>
            <person name="Henrissat B."/>
            <person name="Grigoriev I.V."/>
            <person name="Hibbett D.S."/>
            <person name="Martin F."/>
        </authorList>
    </citation>
    <scope>NUCLEOTIDE SEQUENCE [LARGE SCALE GENOMIC DNA]</scope>
    <source>
        <strain evidence="3">MAFF 305830</strain>
    </source>
</reference>
<dbReference type="EMBL" id="KN824320">
    <property type="protein sequence ID" value="KIM24775.1"/>
    <property type="molecule type" value="Genomic_DNA"/>
</dbReference>
<feature type="region of interest" description="Disordered" evidence="1">
    <location>
        <begin position="75"/>
        <end position="140"/>
    </location>
</feature>
<sequence length="451" mass="50902">MKRKRSIDHESIGSLSKRQRIGRSPPLRQRCPKQQISNQRRHNVYRKSGGDLYRSENALSSNKLPHSVRILTDKRHFAMRHDDTSLPARRNNRPPPRERQLAATGGENVGINVKDTDPDTAMATEASTDQQSLTSLPSSPVPPTLSADNKYASIIQASSLTQDAPWACRPHSLTIAPMLDDLSECLRLIHSRLDSLSQSFDQVVSPVTEPQGTPGPHDGNIANDFDNLTPQMVTKDDILLLQSSIRSYTRHALKIPHGILPINWPKDVAAMIDERGTVLAKSLARRYIDDHSKGSYISHIPYIHPALMTYGQLEISFVNHIKYLRKARASPRSASMSQKKRRSQRRRHKFVRRQNALASCQSVAPYPNILEDMGTAGMSAEESTCDEDGDYIRVLLPAWRSNELNQYLNDLDVTSGFQRRGRVAIEIVYDARKPYNVYANLKRPTKFVEDD</sequence>
<feature type="region of interest" description="Disordered" evidence="1">
    <location>
        <begin position="1"/>
        <end position="58"/>
    </location>
</feature>
<dbReference type="HOGENOM" id="CLU_607157_0_0_1"/>
<feature type="compositionally biased region" description="Low complexity" evidence="1">
    <location>
        <begin position="127"/>
        <end position="138"/>
    </location>
</feature>
<reference evidence="2 3" key="1">
    <citation type="submission" date="2014-04" db="EMBL/GenBank/DDBJ databases">
        <authorList>
            <consortium name="DOE Joint Genome Institute"/>
            <person name="Kuo A."/>
            <person name="Zuccaro A."/>
            <person name="Kohler A."/>
            <person name="Nagy L.G."/>
            <person name="Floudas D."/>
            <person name="Copeland A."/>
            <person name="Barry K.W."/>
            <person name="Cichocki N."/>
            <person name="Veneault-Fourrey C."/>
            <person name="LaButti K."/>
            <person name="Lindquist E.A."/>
            <person name="Lipzen A."/>
            <person name="Lundell T."/>
            <person name="Morin E."/>
            <person name="Murat C."/>
            <person name="Sun H."/>
            <person name="Tunlid A."/>
            <person name="Henrissat B."/>
            <person name="Grigoriev I.V."/>
            <person name="Hibbett D.S."/>
            <person name="Martin F."/>
            <person name="Nordberg H.P."/>
            <person name="Cantor M.N."/>
            <person name="Hua S.X."/>
        </authorList>
    </citation>
    <scope>NUCLEOTIDE SEQUENCE [LARGE SCALE GENOMIC DNA]</scope>
    <source>
        <strain evidence="2 3">MAFF 305830</strain>
    </source>
</reference>
<protein>
    <submittedName>
        <fullName evidence="2">Uncharacterized protein</fullName>
    </submittedName>
</protein>
<name>A0A0C3AJJ6_SERVB</name>
<evidence type="ECO:0000313" key="2">
    <source>
        <dbReference type="EMBL" id="KIM24775.1"/>
    </source>
</evidence>
<dbReference type="Proteomes" id="UP000054097">
    <property type="component" value="Unassembled WGS sequence"/>
</dbReference>
<organism evidence="2 3">
    <name type="scientific">Serendipita vermifera MAFF 305830</name>
    <dbReference type="NCBI Taxonomy" id="933852"/>
    <lineage>
        <taxon>Eukaryota</taxon>
        <taxon>Fungi</taxon>
        <taxon>Dikarya</taxon>
        <taxon>Basidiomycota</taxon>
        <taxon>Agaricomycotina</taxon>
        <taxon>Agaricomycetes</taxon>
        <taxon>Sebacinales</taxon>
        <taxon>Serendipitaceae</taxon>
        <taxon>Serendipita</taxon>
    </lineage>
</organism>
<feature type="compositionally biased region" description="Basic and acidic residues" evidence="1">
    <location>
        <begin position="75"/>
        <end position="84"/>
    </location>
</feature>
<dbReference type="AlphaFoldDB" id="A0A0C3AJJ6"/>
<keyword evidence="3" id="KW-1185">Reference proteome</keyword>